<protein>
    <recommendedName>
        <fullName evidence="7">Cell division protein FtsB</fullName>
    </recommendedName>
</protein>
<dbReference type="NCBIfam" id="NF002058">
    <property type="entry name" value="PRK00888.1"/>
    <property type="match status" value="1"/>
</dbReference>
<dbReference type="Pfam" id="PF04977">
    <property type="entry name" value="DivIC"/>
    <property type="match status" value="1"/>
</dbReference>
<gene>
    <name evidence="7" type="primary">ftsB</name>
    <name evidence="8" type="ORF">BKG89_04915</name>
</gene>
<reference evidence="8 9" key="1">
    <citation type="submission" date="2016-10" db="EMBL/GenBank/DDBJ databases">
        <title>Rodentibacter gen. nov. and new species.</title>
        <authorList>
            <person name="Christensen H."/>
        </authorList>
    </citation>
    <scope>NUCLEOTIDE SEQUENCE [LARGE SCALE GENOMIC DNA]</scope>
    <source>
        <strain evidence="8 9">1998236014</strain>
    </source>
</reference>
<dbReference type="InterPro" id="IPR023081">
    <property type="entry name" value="Cell_div_FtsB"/>
</dbReference>
<dbReference type="PANTHER" id="PTHR37485">
    <property type="entry name" value="CELL DIVISION PROTEIN FTSB"/>
    <property type="match status" value="1"/>
</dbReference>
<dbReference type="EMBL" id="MLAA01000021">
    <property type="protein sequence ID" value="OOF69928.1"/>
    <property type="molecule type" value="Genomic_DNA"/>
</dbReference>
<dbReference type="GO" id="GO:0051301">
    <property type="term" value="P:cell division"/>
    <property type="evidence" value="ECO:0007669"/>
    <property type="project" value="UniProtKB-KW"/>
</dbReference>
<comment type="subunit">
    <text evidence="7">Part of a complex composed of FtsB, FtsL and FtsQ.</text>
</comment>
<evidence type="ECO:0000256" key="7">
    <source>
        <dbReference type="HAMAP-Rule" id="MF_00599"/>
    </source>
</evidence>
<evidence type="ECO:0000256" key="5">
    <source>
        <dbReference type="ARBA" id="ARBA00023136"/>
    </source>
</evidence>
<keyword evidence="6 7" id="KW-0131">Cell cycle</keyword>
<proteinExistence type="inferred from homology"/>
<comment type="similarity">
    <text evidence="7">Belongs to the FtsB family.</text>
</comment>
<keyword evidence="3 7" id="KW-0812">Transmembrane</keyword>
<dbReference type="HAMAP" id="MF_00599">
    <property type="entry name" value="FtsB"/>
    <property type="match status" value="1"/>
</dbReference>
<evidence type="ECO:0000313" key="9">
    <source>
        <dbReference type="Proteomes" id="UP000188820"/>
    </source>
</evidence>
<keyword evidence="4 7" id="KW-1133">Transmembrane helix</keyword>
<comment type="function">
    <text evidence="7">Essential cell division protein. May link together the upstream cell division proteins, which are predominantly cytoplasmic, with the downstream cell division proteins, which are predominantly periplasmic.</text>
</comment>
<dbReference type="RefSeq" id="WP_077463116.1">
    <property type="nucleotide sequence ID" value="NZ_MLAA01000021.1"/>
</dbReference>
<feature type="topological domain" description="Cytoplasmic" evidence="7">
    <location>
        <begin position="1"/>
        <end position="3"/>
    </location>
</feature>
<evidence type="ECO:0000256" key="6">
    <source>
        <dbReference type="ARBA" id="ARBA00023306"/>
    </source>
</evidence>
<evidence type="ECO:0000256" key="2">
    <source>
        <dbReference type="ARBA" id="ARBA00022618"/>
    </source>
</evidence>
<keyword evidence="7" id="KW-0997">Cell inner membrane</keyword>
<accession>A0ABX3KXG5</accession>
<keyword evidence="9" id="KW-1185">Reference proteome</keyword>
<comment type="subcellular location">
    <subcellularLocation>
        <location evidence="7">Cell inner membrane</location>
        <topology evidence="7">Single-pass type II membrane protein</topology>
    </subcellularLocation>
    <text evidence="7">Localizes to the division septum.</text>
</comment>
<evidence type="ECO:0000313" key="8">
    <source>
        <dbReference type="EMBL" id="OOF69928.1"/>
    </source>
</evidence>
<organism evidence="8 9">
    <name type="scientific">Rodentibacter caecimuris</name>
    <dbReference type="NCBI Taxonomy" id="1796644"/>
    <lineage>
        <taxon>Bacteria</taxon>
        <taxon>Pseudomonadati</taxon>
        <taxon>Pseudomonadota</taxon>
        <taxon>Gammaproteobacteria</taxon>
        <taxon>Pasteurellales</taxon>
        <taxon>Pasteurellaceae</taxon>
        <taxon>Rodentibacter</taxon>
    </lineage>
</organism>
<dbReference type="InterPro" id="IPR007060">
    <property type="entry name" value="FtsL/DivIC"/>
</dbReference>
<evidence type="ECO:0000256" key="3">
    <source>
        <dbReference type="ARBA" id="ARBA00022692"/>
    </source>
</evidence>
<evidence type="ECO:0000256" key="4">
    <source>
        <dbReference type="ARBA" id="ARBA00022989"/>
    </source>
</evidence>
<keyword evidence="1 7" id="KW-1003">Cell membrane</keyword>
<evidence type="ECO:0000256" key="1">
    <source>
        <dbReference type="ARBA" id="ARBA00022475"/>
    </source>
</evidence>
<keyword evidence="5 7" id="KW-0472">Membrane</keyword>
<comment type="caution">
    <text evidence="8">The sequence shown here is derived from an EMBL/GenBank/DDBJ whole genome shotgun (WGS) entry which is preliminary data.</text>
</comment>
<dbReference type="Proteomes" id="UP000188820">
    <property type="component" value="Unassembled WGS sequence"/>
</dbReference>
<feature type="topological domain" description="Periplasmic" evidence="7">
    <location>
        <begin position="22"/>
        <end position="92"/>
    </location>
</feature>
<dbReference type="PANTHER" id="PTHR37485:SF1">
    <property type="entry name" value="CELL DIVISION PROTEIN FTSB"/>
    <property type="match status" value="1"/>
</dbReference>
<keyword evidence="2 7" id="KW-0132">Cell division</keyword>
<sequence>MRFFIAILTGILLLFQYDLWFGKNGYFDHQQISQKIIENRAENEKLLHRNQLIAAEIKGLVKDFESIEERARMNHNLVKADEVFYHIVRENK</sequence>
<name>A0ABX3KXG5_9PAST</name>